<dbReference type="PROSITE" id="PS50090">
    <property type="entry name" value="MYB_LIKE"/>
    <property type="match status" value="2"/>
</dbReference>
<keyword evidence="11" id="KW-1185">Reference proteome</keyword>
<evidence type="ECO:0000256" key="3">
    <source>
        <dbReference type="ARBA" id="ARBA00023125"/>
    </source>
</evidence>
<evidence type="ECO:0000256" key="1">
    <source>
        <dbReference type="ARBA" id="ARBA00004123"/>
    </source>
</evidence>
<gene>
    <name evidence="10" type="ORF">TAV2_LOCUS7915</name>
</gene>
<comment type="subcellular location">
    <subcellularLocation>
        <location evidence="1">Nucleus</location>
    </subcellularLocation>
</comment>
<keyword evidence="3" id="KW-0238">DNA-binding</keyword>
<dbReference type="Gene3D" id="1.10.10.60">
    <property type="entry name" value="Homeodomain-like"/>
    <property type="match status" value="2"/>
</dbReference>
<dbReference type="FunFam" id="1.10.10.60:FF:000154">
    <property type="entry name" value="Transcription factor SRM1"/>
    <property type="match status" value="1"/>
</dbReference>
<reference evidence="10 11" key="1">
    <citation type="submission" date="2022-03" db="EMBL/GenBank/DDBJ databases">
        <authorList>
            <person name="Nunn A."/>
            <person name="Chopra R."/>
            <person name="Nunn A."/>
            <person name="Contreras Garrido A."/>
        </authorList>
    </citation>
    <scope>NUCLEOTIDE SEQUENCE [LARGE SCALE GENOMIC DNA]</scope>
</reference>
<protein>
    <submittedName>
        <fullName evidence="10">Uncharacterized protein</fullName>
    </submittedName>
</protein>
<dbReference type="GO" id="GO:0005634">
    <property type="term" value="C:nucleus"/>
    <property type="evidence" value="ECO:0007669"/>
    <property type="project" value="UniProtKB-SubCell"/>
</dbReference>
<dbReference type="Pfam" id="PF00249">
    <property type="entry name" value="Myb_DNA-binding"/>
    <property type="match status" value="2"/>
</dbReference>
<feature type="domain" description="SANT" evidence="8">
    <location>
        <begin position="118"/>
        <end position="166"/>
    </location>
</feature>
<dbReference type="InterPro" id="IPR001005">
    <property type="entry name" value="SANT/Myb"/>
</dbReference>
<dbReference type="GO" id="GO:0010468">
    <property type="term" value="P:regulation of gene expression"/>
    <property type="evidence" value="ECO:0007669"/>
    <property type="project" value="UniProtKB-ARBA"/>
</dbReference>
<feature type="domain" description="Myb-like" evidence="7">
    <location>
        <begin position="110"/>
        <end position="162"/>
    </location>
</feature>
<dbReference type="InterPro" id="IPR009057">
    <property type="entry name" value="Homeodomain-like_sf"/>
</dbReference>
<dbReference type="AlphaFoldDB" id="A0AAU9RN33"/>
<dbReference type="PROSITE" id="PS51294">
    <property type="entry name" value="HTH_MYB"/>
    <property type="match status" value="1"/>
</dbReference>
<feature type="domain" description="HTH myb-type" evidence="9">
    <location>
        <begin position="110"/>
        <end position="166"/>
    </location>
</feature>
<accession>A0AAU9RN33</accession>
<name>A0AAU9RN33_THLAR</name>
<proteinExistence type="predicted"/>
<evidence type="ECO:0000256" key="2">
    <source>
        <dbReference type="ARBA" id="ARBA00023015"/>
    </source>
</evidence>
<dbReference type="EMBL" id="OU466858">
    <property type="protein sequence ID" value="CAH2044212.1"/>
    <property type="molecule type" value="Genomic_DNA"/>
</dbReference>
<dbReference type="InterPro" id="IPR017884">
    <property type="entry name" value="SANT_dom"/>
</dbReference>
<dbReference type="PANTHER" id="PTHR44042:SF67">
    <property type="entry name" value="MYB-LIKE PROTEIN I"/>
    <property type="match status" value="1"/>
</dbReference>
<dbReference type="InterPro" id="IPR017930">
    <property type="entry name" value="Myb_dom"/>
</dbReference>
<keyword evidence="5" id="KW-0539">Nucleus</keyword>
<evidence type="ECO:0000259" key="9">
    <source>
        <dbReference type="PROSITE" id="PS51294"/>
    </source>
</evidence>
<evidence type="ECO:0000256" key="5">
    <source>
        <dbReference type="ARBA" id="ARBA00023242"/>
    </source>
</evidence>
<feature type="compositionally biased region" description="Polar residues" evidence="6">
    <location>
        <begin position="202"/>
        <end position="221"/>
    </location>
</feature>
<keyword evidence="4" id="KW-0804">Transcription</keyword>
<dbReference type="PROSITE" id="PS51293">
    <property type="entry name" value="SANT"/>
    <property type="match status" value="1"/>
</dbReference>
<dbReference type="CDD" id="cd00167">
    <property type="entry name" value="SANT"/>
    <property type="match status" value="2"/>
</dbReference>
<dbReference type="SMART" id="SM00717">
    <property type="entry name" value="SANT"/>
    <property type="match status" value="2"/>
</dbReference>
<organism evidence="10 11">
    <name type="scientific">Thlaspi arvense</name>
    <name type="common">Field penny-cress</name>
    <dbReference type="NCBI Taxonomy" id="13288"/>
    <lineage>
        <taxon>Eukaryota</taxon>
        <taxon>Viridiplantae</taxon>
        <taxon>Streptophyta</taxon>
        <taxon>Embryophyta</taxon>
        <taxon>Tracheophyta</taxon>
        <taxon>Spermatophyta</taxon>
        <taxon>Magnoliopsida</taxon>
        <taxon>eudicotyledons</taxon>
        <taxon>Gunneridae</taxon>
        <taxon>Pentapetalae</taxon>
        <taxon>rosids</taxon>
        <taxon>malvids</taxon>
        <taxon>Brassicales</taxon>
        <taxon>Brassicaceae</taxon>
        <taxon>Thlaspideae</taxon>
        <taxon>Thlaspi</taxon>
    </lineage>
</organism>
<sequence length="369" mass="40816">MILGEKISGGSSWSKDDDIVFERALAIYNDGIDNSWEKIAAVVPGKTVDQIREHYEILLHDVMMIESGRVPLPDYDISEEAIDKEKSIRECGINRICCGYEQEAKPTLKQQRRKGIAWTADEHRLFLLGLDKFGKGDWRSISRNFVVTRTPTQVASHAQKYFARINSKNKGKKRPSIHDENVAAGSRINLPTMQRTTWQTTQPIKASTSQPSSLDHTTFGASTTWSTPPTSQPSLSLPRYEASTMWNRQAALQPSLDRTTYGTPTTPWNTPATPQPTLSRPLYGAPAMCNTQAGLQPSVNMPTYGTPTISLPTAGPMYLPSGSDMNRLTPPCMTYGVQLNPVPYSLVPSAPSFSMGSAPYNMAYLPNSR</sequence>
<feature type="compositionally biased region" description="Low complexity" evidence="6">
    <location>
        <begin position="222"/>
        <end position="237"/>
    </location>
</feature>
<feature type="domain" description="Myb-like" evidence="7">
    <location>
        <begin position="11"/>
        <end position="59"/>
    </location>
</feature>
<feature type="region of interest" description="Disordered" evidence="6">
    <location>
        <begin position="202"/>
        <end position="237"/>
    </location>
</feature>
<evidence type="ECO:0000259" key="7">
    <source>
        <dbReference type="PROSITE" id="PS50090"/>
    </source>
</evidence>
<evidence type="ECO:0000313" key="11">
    <source>
        <dbReference type="Proteomes" id="UP000836841"/>
    </source>
</evidence>
<dbReference type="Proteomes" id="UP000836841">
    <property type="component" value="Chromosome 2"/>
</dbReference>
<keyword evidence="2" id="KW-0805">Transcription regulation</keyword>
<dbReference type="InterPro" id="IPR006447">
    <property type="entry name" value="Myb_dom_plants"/>
</dbReference>
<dbReference type="FunFam" id="1.10.10.60:FF:000009">
    <property type="entry name" value="transcription factor MYB1R1"/>
    <property type="match status" value="1"/>
</dbReference>
<dbReference type="GO" id="GO:0003677">
    <property type="term" value="F:DNA binding"/>
    <property type="evidence" value="ECO:0007669"/>
    <property type="project" value="UniProtKB-KW"/>
</dbReference>
<evidence type="ECO:0000256" key="4">
    <source>
        <dbReference type="ARBA" id="ARBA00023163"/>
    </source>
</evidence>
<evidence type="ECO:0000259" key="8">
    <source>
        <dbReference type="PROSITE" id="PS51293"/>
    </source>
</evidence>
<evidence type="ECO:0000256" key="6">
    <source>
        <dbReference type="SAM" id="MobiDB-lite"/>
    </source>
</evidence>
<dbReference type="NCBIfam" id="TIGR01557">
    <property type="entry name" value="myb_SHAQKYF"/>
    <property type="match status" value="1"/>
</dbReference>
<dbReference type="PANTHER" id="PTHR44042">
    <property type="entry name" value="DUPLICATED HOMEODOMAIN-LIKE SUPERFAMILY PROTEIN-RELATED"/>
    <property type="match status" value="1"/>
</dbReference>
<evidence type="ECO:0000313" key="10">
    <source>
        <dbReference type="EMBL" id="CAH2044212.1"/>
    </source>
</evidence>
<dbReference type="SUPFAM" id="SSF46689">
    <property type="entry name" value="Homeodomain-like"/>
    <property type="match status" value="2"/>
</dbReference>